<dbReference type="GO" id="GO:0016987">
    <property type="term" value="F:sigma factor activity"/>
    <property type="evidence" value="ECO:0007669"/>
    <property type="project" value="UniProtKB-KW"/>
</dbReference>
<feature type="domain" description="RNA polymerase sigma-70 region 2" evidence="6">
    <location>
        <begin position="17"/>
        <end position="82"/>
    </location>
</feature>
<protein>
    <submittedName>
        <fullName evidence="8">RNA polymerase sigma factor</fullName>
    </submittedName>
</protein>
<dbReference type="Gene3D" id="1.10.10.10">
    <property type="entry name" value="Winged helix-like DNA-binding domain superfamily/Winged helix DNA-binding domain"/>
    <property type="match status" value="1"/>
</dbReference>
<keyword evidence="3" id="KW-0731">Sigma factor</keyword>
<evidence type="ECO:0000259" key="6">
    <source>
        <dbReference type="Pfam" id="PF04542"/>
    </source>
</evidence>
<keyword evidence="5" id="KW-0804">Transcription</keyword>
<comment type="caution">
    <text evidence="8">The sequence shown here is derived from an EMBL/GenBank/DDBJ whole genome shotgun (WGS) entry which is preliminary data.</text>
</comment>
<dbReference type="AlphaFoldDB" id="A0A3N4GDR7"/>
<evidence type="ECO:0000256" key="3">
    <source>
        <dbReference type="ARBA" id="ARBA00023082"/>
    </source>
</evidence>
<dbReference type="PANTHER" id="PTHR43133">
    <property type="entry name" value="RNA POLYMERASE ECF-TYPE SIGMA FACTO"/>
    <property type="match status" value="1"/>
</dbReference>
<evidence type="ECO:0000256" key="5">
    <source>
        <dbReference type="ARBA" id="ARBA00023163"/>
    </source>
</evidence>
<reference evidence="8 9" key="1">
    <citation type="submission" date="2018-11" db="EMBL/GenBank/DDBJ databases">
        <title>Draft genome sequence of Gordonia sp. RS15-1S isolated from rice stems.</title>
        <authorList>
            <person name="Muangham S."/>
        </authorList>
    </citation>
    <scope>NUCLEOTIDE SEQUENCE [LARGE SCALE GENOMIC DNA]</scope>
    <source>
        <strain evidence="8 9">RS15-1S</strain>
    </source>
</reference>
<dbReference type="Gene3D" id="1.10.1740.10">
    <property type="match status" value="1"/>
</dbReference>
<evidence type="ECO:0000256" key="1">
    <source>
        <dbReference type="ARBA" id="ARBA00010641"/>
    </source>
</evidence>
<gene>
    <name evidence="8" type="ORF">EF294_12520</name>
</gene>
<evidence type="ECO:0000313" key="9">
    <source>
        <dbReference type="Proteomes" id="UP000267536"/>
    </source>
</evidence>
<dbReference type="OrthoDB" id="5243336at2"/>
<sequence>MSGEDTGPEALLEVYGTALPAVYGFVVRRCPDRRVAEDVTSETFLAAMDSVRRDADLTPTVPWLLGVARHKLADHWRRAQRTPEPMPDVPDPPGEDLAEVHLDRMIAHHTLAQLTPIHRSVLTLRYVDDLPVAECAEIMGRTVGATEALLTRAKRAFRAAYPGQPARSTRKGGRA</sequence>
<accession>A0A3N4GDR7</accession>
<dbReference type="NCBIfam" id="TIGR02937">
    <property type="entry name" value="sigma70-ECF"/>
    <property type="match status" value="1"/>
</dbReference>
<proteinExistence type="inferred from homology"/>
<keyword evidence="9" id="KW-1185">Reference proteome</keyword>
<comment type="similarity">
    <text evidence="1">Belongs to the sigma-70 factor family. ECF subfamily.</text>
</comment>
<evidence type="ECO:0000256" key="2">
    <source>
        <dbReference type="ARBA" id="ARBA00023015"/>
    </source>
</evidence>
<dbReference type="Pfam" id="PF04542">
    <property type="entry name" value="Sigma70_r2"/>
    <property type="match status" value="1"/>
</dbReference>
<dbReference type="InterPro" id="IPR013325">
    <property type="entry name" value="RNA_pol_sigma_r2"/>
</dbReference>
<dbReference type="InterPro" id="IPR039425">
    <property type="entry name" value="RNA_pol_sigma-70-like"/>
</dbReference>
<dbReference type="InterPro" id="IPR007627">
    <property type="entry name" value="RNA_pol_sigma70_r2"/>
</dbReference>
<name>A0A3N4GDR7_9ACTN</name>
<dbReference type="GO" id="GO:0003677">
    <property type="term" value="F:DNA binding"/>
    <property type="evidence" value="ECO:0007669"/>
    <property type="project" value="UniProtKB-KW"/>
</dbReference>
<organism evidence="8 9">
    <name type="scientific">Gordonia oryzae</name>
    <dbReference type="NCBI Taxonomy" id="2487349"/>
    <lineage>
        <taxon>Bacteria</taxon>
        <taxon>Bacillati</taxon>
        <taxon>Actinomycetota</taxon>
        <taxon>Actinomycetes</taxon>
        <taxon>Mycobacteriales</taxon>
        <taxon>Gordoniaceae</taxon>
        <taxon>Gordonia</taxon>
    </lineage>
</organism>
<dbReference type="Pfam" id="PF08281">
    <property type="entry name" value="Sigma70_r4_2"/>
    <property type="match status" value="1"/>
</dbReference>
<evidence type="ECO:0000313" key="8">
    <source>
        <dbReference type="EMBL" id="RPA60048.1"/>
    </source>
</evidence>
<dbReference type="SUPFAM" id="SSF88946">
    <property type="entry name" value="Sigma2 domain of RNA polymerase sigma factors"/>
    <property type="match status" value="1"/>
</dbReference>
<dbReference type="InterPro" id="IPR013249">
    <property type="entry name" value="RNA_pol_sigma70_r4_t2"/>
</dbReference>
<dbReference type="RefSeq" id="WP_123930213.1">
    <property type="nucleotide sequence ID" value="NZ_JBPSDP010000007.1"/>
</dbReference>
<dbReference type="Proteomes" id="UP000267536">
    <property type="component" value="Unassembled WGS sequence"/>
</dbReference>
<evidence type="ECO:0000259" key="7">
    <source>
        <dbReference type="Pfam" id="PF08281"/>
    </source>
</evidence>
<dbReference type="InterPro" id="IPR014284">
    <property type="entry name" value="RNA_pol_sigma-70_dom"/>
</dbReference>
<keyword evidence="2" id="KW-0805">Transcription regulation</keyword>
<keyword evidence="4" id="KW-0238">DNA-binding</keyword>
<evidence type="ECO:0000256" key="4">
    <source>
        <dbReference type="ARBA" id="ARBA00023125"/>
    </source>
</evidence>
<dbReference type="SUPFAM" id="SSF88659">
    <property type="entry name" value="Sigma3 and sigma4 domains of RNA polymerase sigma factors"/>
    <property type="match status" value="1"/>
</dbReference>
<dbReference type="GO" id="GO:0006352">
    <property type="term" value="P:DNA-templated transcription initiation"/>
    <property type="evidence" value="ECO:0007669"/>
    <property type="project" value="InterPro"/>
</dbReference>
<feature type="domain" description="RNA polymerase sigma factor 70 region 4 type 2" evidence="7">
    <location>
        <begin position="106"/>
        <end position="156"/>
    </location>
</feature>
<dbReference type="InterPro" id="IPR013324">
    <property type="entry name" value="RNA_pol_sigma_r3/r4-like"/>
</dbReference>
<dbReference type="InterPro" id="IPR036388">
    <property type="entry name" value="WH-like_DNA-bd_sf"/>
</dbReference>
<dbReference type="PANTHER" id="PTHR43133:SF57">
    <property type="entry name" value="RNA POLYMERASE SIGMA-70 FACTOR"/>
    <property type="match status" value="1"/>
</dbReference>
<dbReference type="EMBL" id="RKMH01000008">
    <property type="protein sequence ID" value="RPA60048.1"/>
    <property type="molecule type" value="Genomic_DNA"/>
</dbReference>